<keyword evidence="1" id="KW-0472">Membrane</keyword>
<feature type="transmembrane region" description="Helical" evidence="1">
    <location>
        <begin position="90"/>
        <end position="116"/>
    </location>
</feature>
<accession>A0A1A9BA61</accession>
<feature type="transmembrane region" description="Helical" evidence="1">
    <location>
        <begin position="56"/>
        <end position="78"/>
    </location>
</feature>
<dbReference type="OrthoDB" id="3294458at2"/>
<evidence type="ECO:0000256" key="1">
    <source>
        <dbReference type="SAM" id="Phobius"/>
    </source>
</evidence>
<keyword evidence="1" id="KW-1133">Transmembrane helix</keyword>
<dbReference type="EMBL" id="FLRH01000003">
    <property type="protein sequence ID" value="SBT65787.1"/>
    <property type="molecule type" value="Genomic_DNA"/>
</dbReference>
<evidence type="ECO:0000313" key="2">
    <source>
        <dbReference type="EMBL" id="SBT65787.1"/>
    </source>
</evidence>
<dbReference type="Proteomes" id="UP000199558">
    <property type="component" value="Unassembled WGS sequence"/>
</dbReference>
<organism evidence="2 3">
    <name type="scientific">Micromonospora sediminicola</name>
    <dbReference type="NCBI Taxonomy" id="946078"/>
    <lineage>
        <taxon>Bacteria</taxon>
        <taxon>Bacillati</taxon>
        <taxon>Actinomycetota</taxon>
        <taxon>Actinomycetes</taxon>
        <taxon>Micromonosporales</taxon>
        <taxon>Micromonosporaceae</taxon>
        <taxon>Micromonospora</taxon>
    </lineage>
</organism>
<reference evidence="3" key="1">
    <citation type="submission" date="2016-06" db="EMBL/GenBank/DDBJ databases">
        <authorList>
            <person name="Varghese N."/>
            <person name="Submissions Spin"/>
        </authorList>
    </citation>
    <scope>NUCLEOTIDE SEQUENCE [LARGE SCALE GENOMIC DNA]</scope>
    <source>
        <strain evidence="3">DSM 45794</strain>
    </source>
</reference>
<evidence type="ECO:0000313" key="3">
    <source>
        <dbReference type="Proteomes" id="UP000199558"/>
    </source>
</evidence>
<protein>
    <recommendedName>
        <fullName evidence="4">Transmembrane protein</fullName>
    </recommendedName>
</protein>
<dbReference type="RefSeq" id="WP_091573678.1">
    <property type="nucleotide sequence ID" value="NZ_FLRH01000003.1"/>
</dbReference>
<dbReference type="AlphaFoldDB" id="A0A1A9BA61"/>
<gene>
    <name evidence="2" type="ORF">GA0070622_2798</name>
</gene>
<evidence type="ECO:0008006" key="4">
    <source>
        <dbReference type="Google" id="ProtNLM"/>
    </source>
</evidence>
<feature type="transmembrane region" description="Helical" evidence="1">
    <location>
        <begin position="28"/>
        <end position="50"/>
    </location>
</feature>
<keyword evidence="1" id="KW-0812">Transmembrane</keyword>
<name>A0A1A9BA61_9ACTN</name>
<dbReference type="STRING" id="946078.GA0070622_2798"/>
<proteinExistence type="predicted"/>
<keyword evidence="3" id="KW-1185">Reference proteome</keyword>
<feature type="transmembrane region" description="Helical" evidence="1">
    <location>
        <begin position="122"/>
        <end position="143"/>
    </location>
</feature>
<sequence length="159" mass="16301">MTEPAASHSAAADALVEIRTRRAQAIDATLVPGWYWPAVGGLTVVFTAAVEGGRPWLVAVGSVAFALGLAVVVGRVALRQRVQIRNSLLGVRGLVTILVWVLGLVATGLVVGYAAASTGLGLPATVGAAATAGAMTATGPWLMRHLRTVMATRPLGARR</sequence>